<keyword evidence="1" id="KW-1133">Transmembrane helix</keyword>
<dbReference type="Proteomes" id="UP000299102">
    <property type="component" value="Unassembled WGS sequence"/>
</dbReference>
<keyword evidence="1" id="KW-0472">Membrane</keyword>
<evidence type="ECO:0000313" key="3">
    <source>
        <dbReference type="Proteomes" id="UP000299102"/>
    </source>
</evidence>
<comment type="caution">
    <text evidence="2">The sequence shown here is derived from an EMBL/GenBank/DDBJ whole genome shotgun (WGS) entry which is preliminary data.</text>
</comment>
<keyword evidence="3" id="KW-1185">Reference proteome</keyword>
<feature type="transmembrane region" description="Helical" evidence="1">
    <location>
        <begin position="17"/>
        <end position="37"/>
    </location>
</feature>
<proteinExistence type="predicted"/>
<dbReference type="OrthoDB" id="415068at2759"/>
<sequence length="69" mass="7664">MCSTAAVNARLGERTSATLSTCGHTAIALLSYIAKLFERMMLRMLRDHLSPRHEKFGFRSGHSTNLQLG</sequence>
<evidence type="ECO:0000313" key="2">
    <source>
        <dbReference type="EMBL" id="GBP78988.1"/>
    </source>
</evidence>
<gene>
    <name evidence="2" type="ORF">EVAR_58131_1</name>
</gene>
<dbReference type="AlphaFoldDB" id="A0A4C1YS74"/>
<protein>
    <submittedName>
        <fullName evidence="2">Uncharacterized protein</fullName>
    </submittedName>
</protein>
<evidence type="ECO:0000256" key="1">
    <source>
        <dbReference type="SAM" id="Phobius"/>
    </source>
</evidence>
<name>A0A4C1YS74_EUMVA</name>
<reference evidence="2 3" key="1">
    <citation type="journal article" date="2019" name="Commun. Biol.">
        <title>The bagworm genome reveals a unique fibroin gene that provides high tensile strength.</title>
        <authorList>
            <person name="Kono N."/>
            <person name="Nakamura H."/>
            <person name="Ohtoshi R."/>
            <person name="Tomita M."/>
            <person name="Numata K."/>
            <person name="Arakawa K."/>
        </authorList>
    </citation>
    <scope>NUCLEOTIDE SEQUENCE [LARGE SCALE GENOMIC DNA]</scope>
</reference>
<keyword evidence="1" id="KW-0812">Transmembrane</keyword>
<organism evidence="2 3">
    <name type="scientific">Eumeta variegata</name>
    <name type="common">Bagworm moth</name>
    <name type="synonym">Eumeta japonica</name>
    <dbReference type="NCBI Taxonomy" id="151549"/>
    <lineage>
        <taxon>Eukaryota</taxon>
        <taxon>Metazoa</taxon>
        <taxon>Ecdysozoa</taxon>
        <taxon>Arthropoda</taxon>
        <taxon>Hexapoda</taxon>
        <taxon>Insecta</taxon>
        <taxon>Pterygota</taxon>
        <taxon>Neoptera</taxon>
        <taxon>Endopterygota</taxon>
        <taxon>Lepidoptera</taxon>
        <taxon>Glossata</taxon>
        <taxon>Ditrysia</taxon>
        <taxon>Tineoidea</taxon>
        <taxon>Psychidae</taxon>
        <taxon>Oiketicinae</taxon>
        <taxon>Eumeta</taxon>
    </lineage>
</organism>
<accession>A0A4C1YS74</accession>
<dbReference type="EMBL" id="BGZK01001395">
    <property type="protein sequence ID" value="GBP78988.1"/>
    <property type="molecule type" value="Genomic_DNA"/>
</dbReference>